<keyword evidence="2" id="KW-0812">Transmembrane</keyword>
<dbReference type="VEuPathDB" id="FungiDB:BD410DRAFT_784574"/>
<name>A0A4Y7QFC3_9AGAM</name>
<keyword evidence="2" id="KW-0472">Membrane</keyword>
<feature type="compositionally biased region" description="Basic and acidic residues" evidence="1">
    <location>
        <begin position="167"/>
        <end position="185"/>
    </location>
</feature>
<evidence type="ECO:0000256" key="2">
    <source>
        <dbReference type="SAM" id="Phobius"/>
    </source>
</evidence>
<dbReference type="EMBL" id="ML170163">
    <property type="protein sequence ID" value="TDL25560.1"/>
    <property type="molecule type" value="Genomic_DNA"/>
</dbReference>
<dbReference type="PANTHER" id="PTHR28112">
    <property type="entry name" value="SRP-INDEPENDENT TARGETING PROTEIN 3"/>
    <property type="match status" value="1"/>
</dbReference>
<dbReference type="GO" id="GO:0005739">
    <property type="term" value="C:mitochondrion"/>
    <property type="evidence" value="ECO:0007669"/>
    <property type="project" value="TreeGrafter"/>
</dbReference>
<dbReference type="PIRSF" id="PIRSF008756">
    <property type="entry name" value="P_tr_PHO88"/>
    <property type="match status" value="1"/>
</dbReference>
<dbReference type="AlphaFoldDB" id="A0A4Y7QFC3"/>
<evidence type="ECO:0000313" key="4">
    <source>
        <dbReference type="Proteomes" id="UP000294933"/>
    </source>
</evidence>
<dbReference type="GO" id="GO:0005783">
    <property type="term" value="C:endoplasmic reticulum"/>
    <property type="evidence" value="ECO:0007669"/>
    <property type="project" value="InterPro"/>
</dbReference>
<dbReference type="STRING" id="50990.A0A4Y7QFC3"/>
<feature type="transmembrane region" description="Helical" evidence="2">
    <location>
        <begin position="96"/>
        <end position="114"/>
    </location>
</feature>
<dbReference type="GO" id="GO:0045047">
    <property type="term" value="P:protein targeting to ER"/>
    <property type="evidence" value="ECO:0007669"/>
    <property type="project" value="InterPro"/>
</dbReference>
<evidence type="ECO:0000256" key="1">
    <source>
        <dbReference type="SAM" id="MobiDB-lite"/>
    </source>
</evidence>
<organism evidence="3 4">
    <name type="scientific">Rickenella mellea</name>
    <dbReference type="NCBI Taxonomy" id="50990"/>
    <lineage>
        <taxon>Eukaryota</taxon>
        <taxon>Fungi</taxon>
        <taxon>Dikarya</taxon>
        <taxon>Basidiomycota</taxon>
        <taxon>Agaricomycotina</taxon>
        <taxon>Agaricomycetes</taxon>
        <taxon>Hymenochaetales</taxon>
        <taxon>Rickenellaceae</taxon>
        <taxon>Rickenella</taxon>
    </lineage>
</organism>
<dbReference type="Proteomes" id="UP000294933">
    <property type="component" value="Unassembled WGS sequence"/>
</dbReference>
<accession>A0A4Y7QFC3</accession>
<gene>
    <name evidence="3" type="ORF">BD410DRAFT_784574</name>
</gene>
<feature type="transmembrane region" description="Helical" evidence="2">
    <location>
        <begin position="30"/>
        <end position="50"/>
    </location>
</feature>
<evidence type="ECO:0000313" key="3">
    <source>
        <dbReference type="EMBL" id="TDL25560.1"/>
    </source>
</evidence>
<dbReference type="PANTHER" id="PTHR28112:SF1">
    <property type="entry name" value="SRP-INDEPENDENT TARGETING PROTEIN 3"/>
    <property type="match status" value="1"/>
</dbReference>
<sequence length="185" mass="20421">MNAQVQNLLLSLGAMQLARKIPFDDPEVLLYARIGYAASQLLILGVYYYISSVIKKKNDTTVLKYVEPSNPMSPKEGGTLTTTTNRDYDLAETTKLVRSVYLGIAMMTFLHLYMKYTQPLFIQALMGIKNLVDAKPVAIHLRGKAAEGELKRPFKAGGMFGAASDPQTDKAAIDQAEKKAGKKEE</sequence>
<dbReference type="OrthoDB" id="18139at2759"/>
<proteinExistence type="predicted"/>
<reference evidence="3 4" key="1">
    <citation type="submission" date="2018-06" db="EMBL/GenBank/DDBJ databases">
        <title>A transcriptomic atlas of mushroom development highlights an independent origin of complex multicellularity.</title>
        <authorList>
            <consortium name="DOE Joint Genome Institute"/>
            <person name="Krizsan K."/>
            <person name="Almasi E."/>
            <person name="Merenyi Z."/>
            <person name="Sahu N."/>
            <person name="Viragh M."/>
            <person name="Koszo T."/>
            <person name="Mondo S."/>
            <person name="Kiss B."/>
            <person name="Balint B."/>
            <person name="Kues U."/>
            <person name="Barry K."/>
            <person name="Hegedus J.C."/>
            <person name="Henrissat B."/>
            <person name="Johnson J."/>
            <person name="Lipzen A."/>
            <person name="Ohm R."/>
            <person name="Nagy I."/>
            <person name="Pangilinan J."/>
            <person name="Yan J."/>
            <person name="Xiong Y."/>
            <person name="Grigoriev I.V."/>
            <person name="Hibbett D.S."/>
            <person name="Nagy L.G."/>
        </authorList>
    </citation>
    <scope>NUCLEOTIDE SEQUENCE [LARGE SCALE GENOMIC DNA]</scope>
    <source>
        <strain evidence="3 4">SZMC22713</strain>
    </source>
</reference>
<protein>
    <submittedName>
        <fullName evidence="3">Inorganic phosphate transporter</fullName>
    </submittedName>
</protein>
<feature type="region of interest" description="Disordered" evidence="1">
    <location>
        <begin position="157"/>
        <end position="185"/>
    </location>
</feature>
<dbReference type="Pfam" id="PF10032">
    <property type="entry name" value="Pho88"/>
    <property type="match status" value="1"/>
</dbReference>
<dbReference type="InterPro" id="IPR012098">
    <property type="entry name" value="SND3_fun"/>
</dbReference>
<keyword evidence="2" id="KW-1133">Transmembrane helix</keyword>
<keyword evidence="4" id="KW-1185">Reference proteome</keyword>